<proteinExistence type="predicted"/>
<accession>A0ACA9MVV9</accession>
<dbReference type="Proteomes" id="UP000789702">
    <property type="component" value="Unassembled WGS sequence"/>
</dbReference>
<evidence type="ECO:0000313" key="1">
    <source>
        <dbReference type="EMBL" id="CAG8615450.1"/>
    </source>
</evidence>
<organism evidence="1 2">
    <name type="scientific">Dentiscutata heterogama</name>
    <dbReference type="NCBI Taxonomy" id="1316150"/>
    <lineage>
        <taxon>Eukaryota</taxon>
        <taxon>Fungi</taxon>
        <taxon>Fungi incertae sedis</taxon>
        <taxon>Mucoromycota</taxon>
        <taxon>Glomeromycotina</taxon>
        <taxon>Glomeromycetes</taxon>
        <taxon>Diversisporales</taxon>
        <taxon>Gigasporaceae</taxon>
        <taxon>Dentiscutata</taxon>
    </lineage>
</organism>
<protein>
    <submittedName>
        <fullName evidence="1">12031_t:CDS:1</fullName>
    </submittedName>
</protein>
<sequence>SIDINLIESGSNNVDNDEQMMDIESINIERKNSNDFSKYLNH</sequence>
<evidence type="ECO:0000313" key="2">
    <source>
        <dbReference type="Proteomes" id="UP000789702"/>
    </source>
</evidence>
<comment type="caution">
    <text evidence="1">The sequence shown here is derived from an EMBL/GenBank/DDBJ whole genome shotgun (WGS) entry which is preliminary data.</text>
</comment>
<feature type="non-terminal residue" evidence="1">
    <location>
        <position position="1"/>
    </location>
</feature>
<name>A0ACA9MVV9_9GLOM</name>
<reference evidence="1" key="1">
    <citation type="submission" date="2021-06" db="EMBL/GenBank/DDBJ databases">
        <authorList>
            <person name="Kallberg Y."/>
            <person name="Tangrot J."/>
            <person name="Rosling A."/>
        </authorList>
    </citation>
    <scope>NUCLEOTIDE SEQUENCE</scope>
    <source>
        <strain evidence="1">IL203A</strain>
    </source>
</reference>
<keyword evidence="2" id="KW-1185">Reference proteome</keyword>
<gene>
    <name evidence="1" type="ORF">DHETER_LOCUS7805</name>
</gene>
<dbReference type="EMBL" id="CAJVPU010011522">
    <property type="protein sequence ID" value="CAG8615450.1"/>
    <property type="molecule type" value="Genomic_DNA"/>
</dbReference>